<dbReference type="AlphaFoldDB" id="A0A8K0TND8"/>
<feature type="compositionally biased region" description="Basic and acidic residues" evidence="1">
    <location>
        <begin position="105"/>
        <end position="138"/>
    </location>
</feature>
<feature type="region of interest" description="Disordered" evidence="1">
    <location>
        <begin position="456"/>
        <end position="494"/>
    </location>
</feature>
<dbReference type="EMBL" id="JAGPXD010000001">
    <property type="protein sequence ID" value="KAH7374412.1"/>
    <property type="molecule type" value="Genomic_DNA"/>
</dbReference>
<dbReference type="OrthoDB" id="4774312at2759"/>
<feature type="compositionally biased region" description="Polar residues" evidence="1">
    <location>
        <begin position="65"/>
        <end position="80"/>
    </location>
</feature>
<accession>A0A8K0TND8</accession>
<feature type="compositionally biased region" description="Low complexity" evidence="1">
    <location>
        <begin position="456"/>
        <end position="476"/>
    </location>
</feature>
<name>A0A8K0TND8_9PEZI</name>
<feature type="region of interest" description="Disordered" evidence="1">
    <location>
        <begin position="1"/>
        <end position="29"/>
    </location>
</feature>
<keyword evidence="3" id="KW-1185">Reference proteome</keyword>
<evidence type="ECO:0000256" key="1">
    <source>
        <dbReference type="SAM" id="MobiDB-lite"/>
    </source>
</evidence>
<dbReference type="Proteomes" id="UP000813385">
    <property type="component" value="Unassembled WGS sequence"/>
</dbReference>
<feature type="compositionally biased region" description="Polar residues" evidence="1">
    <location>
        <begin position="12"/>
        <end position="23"/>
    </location>
</feature>
<protein>
    <submittedName>
        <fullName evidence="2">Uncharacterized protein</fullName>
    </submittedName>
</protein>
<evidence type="ECO:0000313" key="2">
    <source>
        <dbReference type="EMBL" id="KAH7374412.1"/>
    </source>
</evidence>
<proteinExistence type="predicted"/>
<organism evidence="2 3">
    <name type="scientific">Plectosphaerella cucumerina</name>
    <dbReference type="NCBI Taxonomy" id="40658"/>
    <lineage>
        <taxon>Eukaryota</taxon>
        <taxon>Fungi</taxon>
        <taxon>Dikarya</taxon>
        <taxon>Ascomycota</taxon>
        <taxon>Pezizomycotina</taxon>
        <taxon>Sordariomycetes</taxon>
        <taxon>Hypocreomycetidae</taxon>
        <taxon>Glomerellales</taxon>
        <taxon>Plectosphaerellaceae</taxon>
        <taxon>Plectosphaerella</taxon>
    </lineage>
</organism>
<comment type="caution">
    <text evidence="2">The sequence shown here is derived from an EMBL/GenBank/DDBJ whole genome shotgun (WGS) entry which is preliminary data.</text>
</comment>
<sequence>MSKARSMRVTRAGSSRHLSTSLQWCGDPRPQLRMTSAHHGTMRAIRTAKVRTVESPWLRDAHWRSSLTKPTLRHTLSQSMQPQPPRPGRPRERERQPNTGAKAKAGKDKAPKAPEKPKARKAASDPERQREAPTDVKRPFAGMTREQMLAYFEPKVKKKRQPGLSPIVAYEGKPDIDWRSVFAKMTVPMSLLELLQASPEACKQLRGLSTRKHAKAKDGPAVTAKLAALLGLDSEVAEDDDGASEADIEALTEFMASLSTQDVTVRCHQGEARYDPFGEARLFGESHRLTRPFRVTANVIGELGNGRGVRFIMPENTTQADQGSEVNVIAPDLIRHYSLHVRTLASIGFLGLRIGTSDERAIPLTHFTKLSVTVEDIIREVWAVVRPEGVLEGGVKLLLGLPWLWQVDAKIGIREAQLMIGDQSRNEELRIVRGPRLAPSDRHKLILVPAPTATVEPPVIQDLSSQRSSSDSQDSDAGYTSSTEGVASTEDSEN</sequence>
<evidence type="ECO:0000313" key="3">
    <source>
        <dbReference type="Proteomes" id="UP000813385"/>
    </source>
</evidence>
<reference evidence="2" key="1">
    <citation type="journal article" date="2021" name="Nat. Commun.">
        <title>Genetic determinants of endophytism in the Arabidopsis root mycobiome.</title>
        <authorList>
            <person name="Mesny F."/>
            <person name="Miyauchi S."/>
            <person name="Thiergart T."/>
            <person name="Pickel B."/>
            <person name="Atanasova L."/>
            <person name="Karlsson M."/>
            <person name="Huettel B."/>
            <person name="Barry K.W."/>
            <person name="Haridas S."/>
            <person name="Chen C."/>
            <person name="Bauer D."/>
            <person name="Andreopoulos W."/>
            <person name="Pangilinan J."/>
            <person name="LaButti K."/>
            <person name="Riley R."/>
            <person name="Lipzen A."/>
            <person name="Clum A."/>
            <person name="Drula E."/>
            <person name="Henrissat B."/>
            <person name="Kohler A."/>
            <person name="Grigoriev I.V."/>
            <person name="Martin F.M."/>
            <person name="Hacquard S."/>
        </authorList>
    </citation>
    <scope>NUCLEOTIDE SEQUENCE</scope>
    <source>
        <strain evidence="2">MPI-CAGE-AT-0016</strain>
    </source>
</reference>
<feature type="region of interest" description="Disordered" evidence="1">
    <location>
        <begin position="65"/>
        <end position="142"/>
    </location>
</feature>
<gene>
    <name evidence="2" type="ORF">B0T11DRAFT_64</name>
</gene>